<comment type="caution">
    <text evidence="3">The sequence shown here is derived from an EMBL/GenBank/DDBJ whole genome shotgun (WGS) entry which is preliminary data.</text>
</comment>
<feature type="domain" description="Porin" evidence="2">
    <location>
        <begin position="37"/>
        <end position="347"/>
    </location>
</feature>
<organism evidence="3 4">
    <name type="scientific">Caballeronia sordidicola</name>
    <name type="common">Burkholderia sordidicola</name>
    <dbReference type="NCBI Taxonomy" id="196367"/>
    <lineage>
        <taxon>Bacteria</taxon>
        <taxon>Pseudomonadati</taxon>
        <taxon>Pseudomonadota</taxon>
        <taxon>Betaproteobacteria</taxon>
        <taxon>Burkholderiales</taxon>
        <taxon>Burkholderiaceae</taxon>
        <taxon>Caballeronia</taxon>
    </lineage>
</organism>
<dbReference type="Proteomes" id="UP000195221">
    <property type="component" value="Unassembled WGS sequence"/>
</dbReference>
<dbReference type="SUPFAM" id="SSF56935">
    <property type="entry name" value="Porins"/>
    <property type="match status" value="1"/>
</dbReference>
<evidence type="ECO:0000259" key="2">
    <source>
        <dbReference type="Pfam" id="PF13609"/>
    </source>
</evidence>
<evidence type="ECO:0000313" key="4">
    <source>
        <dbReference type="Proteomes" id="UP000195221"/>
    </source>
</evidence>
<evidence type="ECO:0000256" key="1">
    <source>
        <dbReference type="SAM" id="SignalP"/>
    </source>
</evidence>
<evidence type="ECO:0000313" key="3">
    <source>
        <dbReference type="EMBL" id="OTP78269.1"/>
    </source>
</evidence>
<keyword evidence="1" id="KW-0732">Signal</keyword>
<feature type="chain" id="PRO_5013145403" description="Porin domain-containing protein" evidence="1">
    <location>
        <begin position="35"/>
        <end position="382"/>
    </location>
</feature>
<dbReference type="RefSeq" id="WP_143325512.1">
    <property type="nucleotide sequence ID" value="NZ_MSRG01000012.1"/>
</dbReference>
<dbReference type="InterPro" id="IPR033900">
    <property type="entry name" value="Gram_neg_porin_domain"/>
</dbReference>
<feature type="signal peptide" evidence="1">
    <location>
        <begin position="1"/>
        <end position="34"/>
    </location>
</feature>
<dbReference type="Gene3D" id="2.40.160.10">
    <property type="entry name" value="Porin"/>
    <property type="match status" value="1"/>
</dbReference>
<proteinExistence type="predicted"/>
<dbReference type="AlphaFoldDB" id="A0A242N3L9"/>
<dbReference type="EMBL" id="NBTZ01000026">
    <property type="protein sequence ID" value="OTP78269.1"/>
    <property type="molecule type" value="Genomic_DNA"/>
</dbReference>
<reference evidence="3 4" key="1">
    <citation type="submission" date="2017-03" db="EMBL/GenBank/DDBJ databases">
        <title>Genome analysis of strain PAMC 26577.</title>
        <authorList>
            <person name="Oh H.-M."/>
            <person name="Yang J.-A."/>
        </authorList>
    </citation>
    <scope>NUCLEOTIDE SEQUENCE [LARGE SCALE GENOMIC DNA]</scope>
    <source>
        <strain evidence="3 4">PAMC 26577</strain>
    </source>
</reference>
<gene>
    <name evidence="3" type="ORF">PAMC26577_06420</name>
</gene>
<dbReference type="Pfam" id="PF13609">
    <property type="entry name" value="Porin_4"/>
    <property type="match status" value="1"/>
</dbReference>
<protein>
    <recommendedName>
        <fullName evidence="2">Porin domain-containing protein</fullName>
    </recommendedName>
</protein>
<accession>A0A242N3L9</accession>
<dbReference type="InterPro" id="IPR023614">
    <property type="entry name" value="Porin_dom_sf"/>
</dbReference>
<name>A0A242N3L9_CABSO</name>
<sequence length="382" mass="42023">MMSRNRHLHQWITGTASIAAMGLLCASYVSSALAEDTPAPDNAQHMFTLSGFGTLGMTHSSLDTADFTSTAFEPNGAGHSRKYDFADDSKIGLQLTGQFTDKLSAVVQIVSEHRYNNTFVPTLEWANVKYAITPDLSVRAGRIELPTFLNSDYRNVGYANPWVRVPIEVYNTVPITNSDGADMSYRLRLGAVANTVQLLYGYSSFHVNPGMLKAYGTAITGVFDTVEYGNLTLHAGYLHANVKLDFLPEKEPVNVYSIAAAYDSGPWFVQGELARVTVNQVTPGYVSGYVTGGYRLGKFTPFATYSQAHSLDRPTLAYNYNMGQKDISFGLRWDVVKNVDLKVQYDHVWLPANSTGSFINFQPNYQLGSGTNVISAALDFVF</sequence>